<dbReference type="eggNOG" id="COG3232">
    <property type="taxonomic scope" value="Bacteria"/>
</dbReference>
<proteinExistence type="predicted"/>
<accession>A0A1D3DW06</accession>
<dbReference type="PANTHER" id="PTHR37950">
    <property type="entry name" value="4-HYDROXYPHENYLACETATE CATABOLISM PROTEIN"/>
    <property type="match status" value="1"/>
</dbReference>
<dbReference type="EMBL" id="ASHX02000001">
    <property type="protein sequence ID" value="OEJ96517.1"/>
    <property type="molecule type" value="Genomic_DNA"/>
</dbReference>
<gene>
    <name evidence="1" type="ORF">J116_020765</name>
</gene>
<dbReference type="InterPro" id="IPR004220">
    <property type="entry name" value="5-COMe_2-OHmuconate_Isoase"/>
</dbReference>
<comment type="caution">
    <text evidence="1">The sequence shown here is derived from an EMBL/GenBank/DDBJ whole genome shotgun (WGS) entry which is preliminary data.</text>
</comment>
<dbReference type="PANTHER" id="PTHR37950:SF1">
    <property type="entry name" value="4-HYDROXYPHENYLACETATE CATABOLISM PROTEIN"/>
    <property type="match status" value="1"/>
</dbReference>
<sequence length="116" mass="12211">MPQITVDYSAALHDSFDRRGYAKALHPVVVDTVAARAEACKTRVRAVEDFTVGDGTGGDAVVHVEIALAAGRTEEVKGRLAQAAAALVRDFLPAADGPAVHISAEVRDLDPAYRTA</sequence>
<protein>
    <submittedName>
        <fullName evidence="1">Isomerase</fullName>
    </submittedName>
</protein>
<dbReference type="Proteomes" id="UP000095329">
    <property type="component" value="Unassembled WGS sequence"/>
</dbReference>
<dbReference type="RefSeq" id="WP_023588997.1">
    <property type="nucleotide sequence ID" value="NZ_ASHX02000001.1"/>
</dbReference>
<dbReference type="Pfam" id="PF02962">
    <property type="entry name" value="CHMI"/>
    <property type="match status" value="1"/>
</dbReference>
<dbReference type="GO" id="GO:0008704">
    <property type="term" value="F:5-carboxymethyl-2-hydroxymuconate delta-isomerase activity"/>
    <property type="evidence" value="ECO:0007669"/>
    <property type="project" value="InterPro"/>
</dbReference>
<dbReference type="Gene3D" id="3.30.429.10">
    <property type="entry name" value="Macrophage Migration Inhibitory Factor"/>
    <property type="match status" value="1"/>
</dbReference>
<organism evidence="1 2">
    <name type="scientific">Streptomyces thermolilacinus SPC6</name>
    <dbReference type="NCBI Taxonomy" id="1306406"/>
    <lineage>
        <taxon>Bacteria</taxon>
        <taxon>Bacillati</taxon>
        <taxon>Actinomycetota</taxon>
        <taxon>Actinomycetes</taxon>
        <taxon>Kitasatosporales</taxon>
        <taxon>Streptomycetaceae</taxon>
        <taxon>Streptomyces</taxon>
    </lineage>
</organism>
<evidence type="ECO:0000313" key="2">
    <source>
        <dbReference type="Proteomes" id="UP000095329"/>
    </source>
</evidence>
<dbReference type="OrthoDB" id="7203947at2"/>
<dbReference type="InterPro" id="IPR014347">
    <property type="entry name" value="Tautomerase/MIF_sf"/>
</dbReference>
<name>A0A1D3DW06_9ACTN</name>
<dbReference type="STRING" id="1306406.J116_020765"/>
<dbReference type="SUPFAM" id="SSF55331">
    <property type="entry name" value="Tautomerase/MIF"/>
    <property type="match status" value="1"/>
</dbReference>
<dbReference type="AlphaFoldDB" id="A0A1D3DW06"/>
<reference evidence="1 2" key="1">
    <citation type="journal article" date="2013" name="Genome Announc.">
        <title>Genome Sequence of Streptomyces violaceusniger Strain SPC6, a Halotolerant Streptomycete That Exhibits Rapid Growth and Development.</title>
        <authorList>
            <person name="Chen X."/>
            <person name="Zhang B."/>
            <person name="Zhang W."/>
            <person name="Wu X."/>
            <person name="Zhang M."/>
            <person name="Chen T."/>
            <person name="Liu G."/>
            <person name="Dyson P."/>
        </authorList>
    </citation>
    <scope>NUCLEOTIDE SEQUENCE [LARGE SCALE GENOMIC DNA]</scope>
    <source>
        <strain evidence="1 2">SPC6</strain>
    </source>
</reference>
<keyword evidence="1" id="KW-0413">Isomerase</keyword>
<evidence type="ECO:0000313" key="1">
    <source>
        <dbReference type="EMBL" id="OEJ96517.1"/>
    </source>
</evidence>
<keyword evidence="2" id="KW-1185">Reference proteome</keyword>